<protein>
    <submittedName>
        <fullName evidence="1">Uncharacterized protein</fullName>
    </submittedName>
</protein>
<sequence>MSGSKCLSSSTSVAEFGSFVVTVVSSSASVCGRPGRLVFSWQPLRCHFYSHDEDVEHLFLRCPKPVTVKLGTGDEERRNVHGLVATNGMAPSVFVAAVFGISVVGAVVDLRSSRGLSASGFYHLQRPV</sequence>
<organism evidence="1 2">
    <name type="scientific">Oryza sativa subsp. japonica</name>
    <name type="common">Rice</name>
    <dbReference type="NCBI Taxonomy" id="39947"/>
    <lineage>
        <taxon>Eukaryota</taxon>
        <taxon>Viridiplantae</taxon>
        <taxon>Streptophyta</taxon>
        <taxon>Embryophyta</taxon>
        <taxon>Tracheophyta</taxon>
        <taxon>Spermatophyta</taxon>
        <taxon>Magnoliopsida</taxon>
        <taxon>Liliopsida</taxon>
        <taxon>Poales</taxon>
        <taxon>Poaceae</taxon>
        <taxon>BOP clade</taxon>
        <taxon>Oryzoideae</taxon>
        <taxon>Oryzeae</taxon>
        <taxon>Oryzinae</taxon>
        <taxon>Oryza</taxon>
        <taxon>Oryza sativa</taxon>
    </lineage>
</organism>
<dbReference type="Proteomes" id="UP000000763">
    <property type="component" value="Chromosome 2"/>
</dbReference>
<proteinExistence type="predicted"/>
<evidence type="ECO:0000313" key="1">
    <source>
        <dbReference type="EMBL" id="BAD19112.1"/>
    </source>
</evidence>
<reference evidence="2" key="1">
    <citation type="journal article" date="2005" name="Nature">
        <title>The map-based sequence of the rice genome.</title>
        <authorList>
            <consortium name="International rice genome sequencing project (IRGSP)"/>
            <person name="Matsumoto T."/>
            <person name="Wu J."/>
            <person name="Kanamori H."/>
            <person name="Katayose Y."/>
            <person name="Fujisawa M."/>
            <person name="Namiki N."/>
            <person name="Mizuno H."/>
            <person name="Yamamoto K."/>
            <person name="Antonio B.A."/>
            <person name="Baba T."/>
            <person name="Sakata K."/>
            <person name="Nagamura Y."/>
            <person name="Aoki H."/>
            <person name="Arikawa K."/>
            <person name="Arita K."/>
            <person name="Bito T."/>
            <person name="Chiden Y."/>
            <person name="Fujitsuka N."/>
            <person name="Fukunaka R."/>
            <person name="Hamada M."/>
            <person name="Harada C."/>
            <person name="Hayashi A."/>
            <person name="Hijishita S."/>
            <person name="Honda M."/>
            <person name="Hosokawa S."/>
            <person name="Ichikawa Y."/>
            <person name="Idonuma A."/>
            <person name="Iijima M."/>
            <person name="Ikeda M."/>
            <person name="Ikeno M."/>
            <person name="Ito K."/>
            <person name="Ito S."/>
            <person name="Ito T."/>
            <person name="Ito Y."/>
            <person name="Ito Y."/>
            <person name="Iwabuchi A."/>
            <person name="Kamiya K."/>
            <person name="Karasawa W."/>
            <person name="Kurita K."/>
            <person name="Katagiri S."/>
            <person name="Kikuta A."/>
            <person name="Kobayashi H."/>
            <person name="Kobayashi N."/>
            <person name="Machita K."/>
            <person name="Maehara T."/>
            <person name="Masukawa M."/>
            <person name="Mizubayashi T."/>
            <person name="Mukai Y."/>
            <person name="Nagasaki H."/>
            <person name="Nagata Y."/>
            <person name="Naito S."/>
            <person name="Nakashima M."/>
            <person name="Nakama Y."/>
            <person name="Nakamichi Y."/>
            <person name="Nakamura M."/>
            <person name="Meguro A."/>
            <person name="Negishi M."/>
            <person name="Ohta I."/>
            <person name="Ohta T."/>
            <person name="Okamoto M."/>
            <person name="Ono N."/>
            <person name="Saji S."/>
            <person name="Sakaguchi M."/>
            <person name="Sakai K."/>
            <person name="Shibata M."/>
            <person name="Shimokawa T."/>
            <person name="Song J."/>
            <person name="Takazaki Y."/>
            <person name="Terasawa K."/>
            <person name="Tsugane M."/>
            <person name="Tsuji K."/>
            <person name="Ueda S."/>
            <person name="Waki K."/>
            <person name="Yamagata H."/>
            <person name="Yamamoto M."/>
            <person name="Yamamoto S."/>
            <person name="Yamane H."/>
            <person name="Yoshiki S."/>
            <person name="Yoshihara R."/>
            <person name="Yukawa K."/>
            <person name="Zhong H."/>
            <person name="Yano M."/>
            <person name="Yuan Q."/>
            <person name="Ouyang S."/>
            <person name="Liu J."/>
            <person name="Jones K.M."/>
            <person name="Gansberger K."/>
            <person name="Moffat K."/>
            <person name="Hill J."/>
            <person name="Bera J."/>
            <person name="Fadrosh D."/>
            <person name="Jin S."/>
            <person name="Johri S."/>
            <person name="Kim M."/>
            <person name="Overton L."/>
            <person name="Reardon M."/>
            <person name="Tsitrin T."/>
            <person name="Vuong H."/>
            <person name="Weaver B."/>
            <person name="Ciecko A."/>
            <person name="Tallon L."/>
            <person name="Jackson J."/>
            <person name="Pai G."/>
            <person name="Aken S.V."/>
            <person name="Utterback T."/>
            <person name="Reidmuller S."/>
            <person name="Feldblyum T."/>
            <person name="Hsiao J."/>
            <person name="Zismann V."/>
            <person name="Iobst S."/>
            <person name="de Vazeille A.R."/>
            <person name="Buell C.R."/>
            <person name="Ying K."/>
            <person name="Li Y."/>
            <person name="Lu T."/>
            <person name="Huang Y."/>
            <person name="Zhao Q."/>
            <person name="Feng Q."/>
            <person name="Zhang L."/>
            <person name="Zhu J."/>
            <person name="Weng Q."/>
            <person name="Mu J."/>
            <person name="Lu Y."/>
            <person name="Fan D."/>
            <person name="Liu Y."/>
            <person name="Guan J."/>
            <person name="Zhang Y."/>
            <person name="Yu S."/>
            <person name="Liu X."/>
            <person name="Zhang Y."/>
            <person name="Hong G."/>
            <person name="Han B."/>
            <person name="Choisne N."/>
            <person name="Demange N."/>
            <person name="Orjeda G."/>
            <person name="Samain S."/>
            <person name="Cattolico L."/>
            <person name="Pelletier E."/>
            <person name="Couloux A."/>
            <person name="Segurens B."/>
            <person name="Wincker P."/>
            <person name="D'Hont A."/>
            <person name="Scarpelli C."/>
            <person name="Weissenbach J."/>
            <person name="Salanoubat M."/>
            <person name="Quetier F."/>
            <person name="Yu Y."/>
            <person name="Kim H.R."/>
            <person name="Rambo T."/>
            <person name="Currie J."/>
            <person name="Collura K."/>
            <person name="Luo M."/>
            <person name="Yang T."/>
            <person name="Ammiraju J.S.S."/>
            <person name="Engler F."/>
            <person name="Soderlund C."/>
            <person name="Wing R.A."/>
            <person name="Palmer L.E."/>
            <person name="de la Bastide M."/>
            <person name="Spiegel L."/>
            <person name="Nascimento L."/>
            <person name="Zutavern T."/>
            <person name="O'Shaughnessy A."/>
            <person name="Dike S."/>
            <person name="Dedhia N."/>
            <person name="Preston R."/>
            <person name="Balija V."/>
            <person name="McCombie W.R."/>
            <person name="Chow T."/>
            <person name="Chen H."/>
            <person name="Chung M."/>
            <person name="Chen C."/>
            <person name="Shaw J."/>
            <person name="Wu H."/>
            <person name="Hsiao K."/>
            <person name="Chao Y."/>
            <person name="Chu M."/>
            <person name="Cheng C."/>
            <person name="Hour A."/>
            <person name="Lee P."/>
            <person name="Lin S."/>
            <person name="Lin Y."/>
            <person name="Liou J."/>
            <person name="Liu S."/>
            <person name="Hsing Y."/>
            <person name="Raghuvanshi S."/>
            <person name="Mohanty A."/>
            <person name="Bharti A.K."/>
            <person name="Gaur A."/>
            <person name="Gupta V."/>
            <person name="Kumar D."/>
            <person name="Ravi V."/>
            <person name="Vij S."/>
            <person name="Kapur A."/>
            <person name="Khurana P."/>
            <person name="Khurana P."/>
            <person name="Khurana J.P."/>
            <person name="Tyagi A.K."/>
            <person name="Gaikwad K."/>
            <person name="Singh A."/>
            <person name="Dalal V."/>
            <person name="Srivastava S."/>
            <person name="Dixit A."/>
            <person name="Pal A.K."/>
            <person name="Ghazi I.A."/>
            <person name="Yadav M."/>
            <person name="Pandit A."/>
            <person name="Bhargava A."/>
            <person name="Sureshbabu K."/>
            <person name="Batra K."/>
            <person name="Sharma T.R."/>
            <person name="Mohapatra T."/>
            <person name="Singh N.K."/>
            <person name="Messing J."/>
            <person name="Nelson A.B."/>
            <person name="Fuks G."/>
            <person name="Kavchok S."/>
            <person name="Keizer G."/>
            <person name="Linton E."/>
            <person name="Llaca V."/>
            <person name="Song R."/>
            <person name="Tanyolac B."/>
            <person name="Young S."/>
            <person name="Ho-Il K."/>
            <person name="Hahn J.H."/>
            <person name="Sangsakoo G."/>
            <person name="Vanavichit A."/>
            <person name="de Mattos Luiz.A.T."/>
            <person name="Zimmer P.D."/>
            <person name="Malone G."/>
            <person name="Dellagostin O."/>
            <person name="de Oliveira A.C."/>
            <person name="Bevan M."/>
            <person name="Bancroft I."/>
            <person name="Minx P."/>
            <person name="Cordum H."/>
            <person name="Wilson R."/>
            <person name="Cheng Z."/>
            <person name="Jin W."/>
            <person name="Jiang J."/>
            <person name="Leong S.A."/>
            <person name="Iwama H."/>
            <person name="Gojobori T."/>
            <person name="Itoh T."/>
            <person name="Niimura Y."/>
            <person name="Fujii Y."/>
            <person name="Habara T."/>
            <person name="Sakai H."/>
            <person name="Sato Y."/>
            <person name="Wilson G."/>
            <person name="Kumar K."/>
            <person name="McCouch S."/>
            <person name="Juretic N."/>
            <person name="Hoen D."/>
            <person name="Wright S."/>
            <person name="Bruskiewich R."/>
            <person name="Bureau T."/>
            <person name="Miyao A."/>
            <person name="Hirochika H."/>
            <person name="Nishikawa T."/>
            <person name="Kadowaki K."/>
            <person name="Sugiura M."/>
            <person name="Burr B."/>
            <person name="Sasaki T."/>
        </authorList>
    </citation>
    <scope>NUCLEOTIDE SEQUENCE [LARGE SCALE GENOMIC DNA]</scope>
    <source>
        <strain evidence="2">cv. Nipponbare</strain>
    </source>
</reference>
<dbReference type="EMBL" id="AP003984">
    <property type="protein sequence ID" value="BAD19112.1"/>
    <property type="molecule type" value="Genomic_DNA"/>
</dbReference>
<name>Q6KAF2_ORYSJ</name>
<accession>Q6KAF2</accession>
<gene>
    <name evidence="1" type="primary">OJ1046_F07.19</name>
</gene>
<dbReference type="AlphaFoldDB" id="Q6KAF2"/>
<reference evidence="2" key="2">
    <citation type="journal article" date="2008" name="Nucleic Acids Res.">
        <title>The rice annotation project database (RAP-DB): 2008 update.</title>
        <authorList>
            <consortium name="The rice annotation project (RAP)"/>
        </authorList>
    </citation>
    <scope>GENOME REANNOTATION</scope>
    <source>
        <strain evidence="2">cv. Nipponbare</strain>
    </source>
</reference>
<evidence type="ECO:0000313" key="2">
    <source>
        <dbReference type="Proteomes" id="UP000000763"/>
    </source>
</evidence>